<sequence length="243" mass="26484">MNWALSPRTGPPAVEKPAAGPRKPGWFRRVLQLVVLPVLVIGGLFAGGFGVFVWSLDRSESEPAMAADAIVALTGGQGRVEDALQLLAQGWGTRLLITGVNERTSRDSILALSPALRGIVDCCVDLDYRARNTVDNAAEIRRWVEERGFRSLIVVTSYYHLPRTLAELNEALPGVRKIPHAVVGTRTGEAWDATLARGRVILMEYMKFLAVSVRTRMAGWTGADHHAEALREAHPLAKSGRTG</sequence>
<evidence type="ECO:0000313" key="4">
    <source>
        <dbReference type="EMBL" id="TDR89069.1"/>
    </source>
</evidence>
<name>A0A4V3DXK9_9HYPH</name>
<evidence type="ECO:0000259" key="3">
    <source>
        <dbReference type="Pfam" id="PF02698"/>
    </source>
</evidence>
<keyword evidence="2" id="KW-0472">Membrane</keyword>
<gene>
    <name evidence="4" type="ORF">EV668_3554</name>
</gene>
<dbReference type="InterPro" id="IPR003848">
    <property type="entry name" value="DUF218"/>
</dbReference>
<dbReference type="GO" id="GO:0043164">
    <property type="term" value="P:Gram-negative-bacterium-type cell wall biogenesis"/>
    <property type="evidence" value="ECO:0007669"/>
    <property type="project" value="TreeGrafter"/>
</dbReference>
<feature type="transmembrane region" description="Helical" evidence="2">
    <location>
        <begin position="30"/>
        <end position="54"/>
    </location>
</feature>
<dbReference type="Gene3D" id="3.40.50.620">
    <property type="entry name" value="HUPs"/>
    <property type="match status" value="1"/>
</dbReference>
<evidence type="ECO:0000256" key="2">
    <source>
        <dbReference type="SAM" id="Phobius"/>
    </source>
</evidence>
<dbReference type="InterPro" id="IPR051599">
    <property type="entry name" value="Cell_Envelope_Assoc"/>
</dbReference>
<dbReference type="Proteomes" id="UP000295122">
    <property type="component" value="Unassembled WGS sequence"/>
</dbReference>
<feature type="region of interest" description="Disordered" evidence="1">
    <location>
        <begin position="1"/>
        <end position="20"/>
    </location>
</feature>
<dbReference type="CDD" id="cd06259">
    <property type="entry name" value="YdcF-like"/>
    <property type="match status" value="1"/>
</dbReference>
<dbReference type="OrthoDB" id="9812311at2"/>
<reference evidence="4 5" key="1">
    <citation type="submission" date="2019-03" db="EMBL/GenBank/DDBJ databases">
        <title>Genomic Encyclopedia of Type Strains, Phase IV (KMG-IV): sequencing the most valuable type-strain genomes for metagenomic binning, comparative biology and taxonomic classification.</title>
        <authorList>
            <person name="Goeker M."/>
        </authorList>
    </citation>
    <scope>NUCLEOTIDE SEQUENCE [LARGE SCALE GENOMIC DNA]</scope>
    <source>
        <strain evidence="4 5">DSM 25903</strain>
    </source>
</reference>
<dbReference type="Pfam" id="PF02698">
    <property type="entry name" value="DUF218"/>
    <property type="match status" value="1"/>
</dbReference>
<protein>
    <submittedName>
        <fullName evidence="4">Uncharacterized SAM-binding protein YcdF (DUF218 family)</fullName>
    </submittedName>
</protein>
<dbReference type="AlphaFoldDB" id="A0A4V3DXK9"/>
<feature type="domain" description="DUF218" evidence="3">
    <location>
        <begin position="68"/>
        <end position="205"/>
    </location>
</feature>
<evidence type="ECO:0000256" key="1">
    <source>
        <dbReference type="SAM" id="MobiDB-lite"/>
    </source>
</evidence>
<dbReference type="GO" id="GO:0000270">
    <property type="term" value="P:peptidoglycan metabolic process"/>
    <property type="evidence" value="ECO:0007669"/>
    <property type="project" value="TreeGrafter"/>
</dbReference>
<keyword evidence="2" id="KW-0812">Transmembrane</keyword>
<dbReference type="InterPro" id="IPR014729">
    <property type="entry name" value="Rossmann-like_a/b/a_fold"/>
</dbReference>
<dbReference type="EMBL" id="SNZR01000014">
    <property type="protein sequence ID" value="TDR89069.1"/>
    <property type="molecule type" value="Genomic_DNA"/>
</dbReference>
<keyword evidence="2" id="KW-1133">Transmembrane helix</keyword>
<evidence type="ECO:0000313" key="5">
    <source>
        <dbReference type="Proteomes" id="UP000295122"/>
    </source>
</evidence>
<dbReference type="GO" id="GO:0005886">
    <property type="term" value="C:plasma membrane"/>
    <property type="evidence" value="ECO:0007669"/>
    <property type="project" value="TreeGrafter"/>
</dbReference>
<dbReference type="PANTHER" id="PTHR30336">
    <property type="entry name" value="INNER MEMBRANE PROTEIN, PROBABLE PERMEASE"/>
    <property type="match status" value="1"/>
</dbReference>
<organism evidence="4 5">
    <name type="scientific">Enterovirga rhinocerotis</name>
    <dbReference type="NCBI Taxonomy" id="1339210"/>
    <lineage>
        <taxon>Bacteria</taxon>
        <taxon>Pseudomonadati</taxon>
        <taxon>Pseudomonadota</taxon>
        <taxon>Alphaproteobacteria</taxon>
        <taxon>Hyphomicrobiales</taxon>
        <taxon>Methylobacteriaceae</taxon>
        <taxon>Enterovirga</taxon>
    </lineage>
</organism>
<dbReference type="PANTHER" id="PTHR30336:SF4">
    <property type="entry name" value="ENVELOPE BIOGENESIS FACTOR ELYC"/>
    <property type="match status" value="1"/>
</dbReference>
<comment type="caution">
    <text evidence="4">The sequence shown here is derived from an EMBL/GenBank/DDBJ whole genome shotgun (WGS) entry which is preliminary data.</text>
</comment>
<keyword evidence="5" id="KW-1185">Reference proteome</keyword>
<proteinExistence type="predicted"/>
<accession>A0A4V3DXK9</accession>